<proteinExistence type="predicted"/>
<accession>A0ABW4S392</accession>
<evidence type="ECO:0000313" key="2">
    <source>
        <dbReference type="Proteomes" id="UP001597353"/>
    </source>
</evidence>
<evidence type="ECO:0008006" key="3">
    <source>
        <dbReference type="Google" id="ProtNLM"/>
    </source>
</evidence>
<protein>
    <recommendedName>
        <fullName evidence="3">DUF1330 domain-containing protein</fullName>
    </recommendedName>
</protein>
<gene>
    <name evidence="1" type="ORF">ACFSGJ_06330</name>
</gene>
<reference evidence="2" key="1">
    <citation type="journal article" date="2019" name="Int. J. Syst. Evol. Microbiol.">
        <title>The Global Catalogue of Microorganisms (GCM) 10K type strain sequencing project: providing services to taxonomists for standard genome sequencing and annotation.</title>
        <authorList>
            <consortium name="The Broad Institute Genomics Platform"/>
            <consortium name="The Broad Institute Genome Sequencing Center for Infectious Disease"/>
            <person name="Wu L."/>
            <person name="Ma J."/>
        </authorList>
    </citation>
    <scope>NUCLEOTIDE SEQUENCE [LARGE SCALE GENOMIC DNA]</scope>
    <source>
        <strain evidence="2">CGMCC 4.7242</strain>
    </source>
</reference>
<dbReference type="EMBL" id="JBHUGH010000004">
    <property type="protein sequence ID" value="MFD1911831.1"/>
    <property type="molecule type" value="Genomic_DNA"/>
</dbReference>
<dbReference type="Proteomes" id="UP001597353">
    <property type="component" value="Unassembled WGS sequence"/>
</dbReference>
<keyword evidence="2" id="KW-1185">Reference proteome</keyword>
<dbReference type="RefSeq" id="WP_390260150.1">
    <property type="nucleotide sequence ID" value="NZ_JBHUGH010000004.1"/>
</dbReference>
<name>A0ABW4S392_9RHOB</name>
<sequence length="98" mass="11065">MTQYNIIRIDAGSAAYWAQLKDAYRLIREAEEAGALTLKAPMYLHGGYDEDGDVIVIENLEPFDAFDEAIRRLEANDTAVRILAAQRRTYLCDARLNA</sequence>
<evidence type="ECO:0000313" key="1">
    <source>
        <dbReference type="EMBL" id="MFD1911831.1"/>
    </source>
</evidence>
<comment type="caution">
    <text evidence="1">The sequence shown here is derived from an EMBL/GenBank/DDBJ whole genome shotgun (WGS) entry which is preliminary data.</text>
</comment>
<organism evidence="1 2">
    <name type="scientific">Halodurantibacterium flavum</name>
    <dbReference type="NCBI Taxonomy" id="1382802"/>
    <lineage>
        <taxon>Bacteria</taxon>
        <taxon>Pseudomonadati</taxon>
        <taxon>Pseudomonadota</taxon>
        <taxon>Alphaproteobacteria</taxon>
        <taxon>Rhodobacterales</taxon>
        <taxon>Paracoccaceae</taxon>
        <taxon>Halodurantibacterium</taxon>
    </lineage>
</organism>